<keyword evidence="7 10" id="KW-0804">Transcription</keyword>
<evidence type="ECO:0000259" key="12">
    <source>
        <dbReference type="Pfam" id="PF08914"/>
    </source>
</evidence>
<keyword evidence="6 10" id="KW-0010">Activator</keyword>
<comment type="function">
    <text evidence="10">Acts both as a regulator of telomere function and as a transcription regulator. Involved in the regulation of telomere length and protection as a component of the shelterin complex (telosome). Does not bind DNA directly: recruited to telomeric double-stranded 5'-TTAGGG-3' repeats via its interaction with terf2. Independently of its function in telomeres, also acts as a transcription regulator: recruited to extratelomeric 5'-TTAGGG-3' sites via its association with terf2 or other factors, and regulates gene expression.</text>
</comment>
<evidence type="ECO:0000256" key="6">
    <source>
        <dbReference type="ARBA" id="ARBA00023159"/>
    </source>
</evidence>
<feature type="domain" description="TRF2-interacting telomeric protein/Rap1 C-terminal" evidence="13">
    <location>
        <begin position="411"/>
        <end position="486"/>
    </location>
</feature>
<dbReference type="GO" id="GO:0010833">
    <property type="term" value="P:telomere maintenance via telomere lengthening"/>
    <property type="evidence" value="ECO:0007669"/>
    <property type="project" value="UniProtKB-UniRule"/>
</dbReference>
<keyword evidence="3 10" id="KW-0158">Chromosome</keyword>
<accession>V4ATM5</accession>
<name>V4ATM5_LOTGI</name>
<dbReference type="CDD" id="cd11655">
    <property type="entry name" value="rap1_myb-like"/>
    <property type="match status" value="1"/>
</dbReference>
<keyword evidence="8 10" id="KW-0539">Nucleus</keyword>
<dbReference type="AlphaFoldDB" id="V4ATM5"/>
<comment type="subcellular location">
    <subcellularLocation>
        <location evidence="10">Nucleus</location>
    </subcellularLocation>
    <subcellularLocation>
        <location evidence="10">Chromosome</location>
        <location evidence="10">Telomere</location>
    </subcellularLocation>
</comment>
<dbReference type="InterPro" id="IPR021661">
    <property type="entry name" value="Rap1_C"/>
</dbReference>
<comment type="similarity">
    <text evidence="1 10">Belongs to the RAP1 family.</text>
</comment>
<feature type="compositionally biased region" description="Polar residues" evidence="11">
    <location>
        <begin position="9"/>
        <end position="19"/>
    </location>
</feature>
<keyword evidence="4 10" id="KW-0779">Telomere</keyword>
<dbReference type="GeneID" id="20237942"/>
<evidence type="ECO:0000256" key="9">
    <source>
        <dbReference type="ARBA" id="ARBA00032471"/>
    </source>
</evidence>
<dbReference type="GO" id="GO:0070187">
    <property type="term" value="C:shelterin complex"/>
    <property type="evidence" value="ECO:0007669"/>
    <property type="project" value="TreeGrafter"/>
</dbReference>
<dbReference type="RefSeq" id="XP_009050970.1">
    <property type="nucleotide sequence ID" value="XM_009052722.1"/>
</dbReference>
<dbReference type="PANTHER" id="PTHR16466">
    <property type="entry name" value="TELOMERE REPEAT-BINDING FACTOR 2-INTERACTING PROTEIN 1"/>
    <property type="match status" value="1"/>
</dbReference>
<feature type="compositionally biased region" description="Low complexity" evidence="11">
    <location>
        <begin position="136"/>
        <end position="147"/>
    </location>
</feature>
<dbReference type="Pfam" id="PF11626">
    <property type="entry name" value="Rap1_C"/>
    <property type="match status" value="1"/>
</dbReference>
<evidence type="ECO:0000256" key="11">
    <source>
        <dbReference type="SAM" id="MobiDB-lite"/>
    </source>
</evidence>
<evidence type="ECO:0000256" key="5">
    <source>
        <dbReference type="ARBA" id="ARBA00023015"/>
    </source>
</evidence>
<evidence type="ECO:0000256" key="8">
    <source>
        <dbReference type="ARBA" id="ARBA00023242"/>
    </source>
</evidence>
<comment type="subunit">
    <text evidence="10">Homodimer.</text>
</comment>
<organism evidence="14 15">
    <name type="scientific">Lottia gigantea</name>
    <name type="common">Giant owl limpet</name>
    <dbReference type="NCBI Taxonomy" id="225164"/>
    <lineage>
        <taxon>Eukaryota</taxon>
        <taxon>Metazoa</taxon>
        <taxon>Spiralia</taxon>
        <taxon>Lophotrochozoa</taxon>
        <taxon>Mollusca</taxon>
        <taxon>Gastropoda</taxon>
        <taxon>Patellogastropoda</taxon>
        <taxon>Lottioidea</taxon>
        <taxon>Lottiidae</taxon>
        <taxon>Lottia</taxon>
    </lineage>
</organism>
<evidence type="ECO:0000256" key="1">
    <source>
        <dbReference type="ARBA" id="ARBA00010467"/>
    </source>
</evidence>
<evidence type="ECO:0000256" key="2">
    <source>
        <dbReference type="ARBA" id="ARBA00017805"/>
    </source>
</evidence>
<evidence type="ECO:0000313" key="14">
    <source>
        <dbReference type="EMBL" id="ESO98265.1"/>
    </source>
</evidence>
<dbReference type="GO" id="GO:0031848">
    <property type="term" value="P:protection from non-homologous end joining at telomere"/>
    <property type="evidence" value="ECO:0007669"/>
    <property type="project" value="TreeGrafter"/>
</dbReference>
<feature type="region of interest" description="Disordered" evidence="11">
    <location>
        <begin position="132"/>
        <end position="213"/>
    </location>
</feature>
<feature type="domain" description="TERF2-interacting telomeric protein 1 Myb" evidence="12">
    <location>
        <begin position="47"/>
        <end position="98"/>
    </location>
</feature>
<dbReference type="Pfam" id="PF08914">
    <property type="entry name" value="Myb_Rap1"/>
    <property type="match status" value="1"/>
</dbReference>
<gene>
    <name evidence="14" type="ORF">LOTGIDRAFT_159061</name>
</gene>
<proteinExistence type="inferred from homology"/>
<evidence type="ECO:0000313" key="15">
    <source>
        <dbReference type="Proteomes" id="UP000030746"/>
    </source>
</evidence>
<dbReference type="GO" id="GO:0006355">
    <property type="term" value="P:regulation of DNA-templated transcription"/>
    <property type="evidence" value="ECO:0007669"/>
    <property type="project" value="UniProtKB-UniRule"/>
</dbReference>
<feature type="region of interest" description="Disordered" evidence="11">
    <location>
        <begin position="1"/>
        <end position="22"/>
    </location>
</feature>
<evidence type="ECO:0000256" key="4">
    <source>
        <dbReference type="ARBA" id="ARBA00022895"/>
    </source>
</evidence>
<dbReference type="GO" id="GO:0042162">
    <property type="term" value="F:telomeric DNA binding"/>
    <property type="evidence" value="ECO:0007669"/>
    <property type="project" value="TreeGrafter"/>
</dbReference>
<dbReference type="GO" id="GO:0005654">
    <property type="term" value="C:nucleoplasm"/>
    <property type="evidence" value="ECO:0007669"/>
    <property type="project" value="UniProtKB-ARBA"/>
</dbReference>
<dbReference type="KEGG" id="lgi:LOTGIDRAFT_159061"/>
<dbReference type="InterPro" id="IPR039595">
    <property type="entry name" value="TE2IP/Rap1"/>
</dbReference>
<dbReference type="FunFam" id="1.10.10.60:FF:000246">
    <property type="entry name" value="Telomeric repeat-binding factor 2-interacting protein 1"/>
    <property type="match status" value="1"/>
</dbReference>
<dbReference type="OMA" id="CAIRAIN"/>
<dbReference type="CTD" id="20237942"/>
<dbReference type="OrthoDB" id="435460at2759"/>
<feature type="compositionally biased region" description="Polar residues" evidence="11">
    <location>
        <begin position="173"/>
        <end position="189"/>
    </location>
</feature>
<evidence type="ECO:0000256" key="10">
    <source>
        <dbReference type="RuleBase" id="RU367107"/>
    </source>
</evidence>
<reference evidence="14 15" key="1">
    <citation type="journal article" date="2013" name="Nature">
        <title>Insights into bilaterian evolution from three spiralian genomes.</title>
        <authorList>
            <person name="Simakov O."/>
            <person name="Marletaz F."/>
            <person name="Cho S.J."/>
            <person name="Edsinger-Gonzales E."/>
            <person name="Havlak P."/>
            <person name="Hellsten U."/>
            <person name="Kuo D.H."/>
            <person name="Larsson T."/>
            <person name="Lv J."/>
            <person name="Arendt D."/>
            <person name="Savage R."/>
            <person name="Osoegawa K."/>
            <person name="de Jong P."/>
            <person name="Grimwood J."/>
            <person name="Chapman J.A."/>
            <person name="Shapiro H."/>
            <person name="Aerts A."/>
            <person name="Otillar R.P."/>
            <person name="Terry A.Y."/>
            <person name="Boore J.L."/>
            <person name="Grigoriev I.V."/>
            <person name="Lindberg D.R."/>
            <person name="Seaver E.C."/>
            <person name="Weisblat D.A."/>
            <person name="Putnam N.H."/>
            <person name="Rokhsar D.S."/>
        </authorList>
    </citation>
    <scope>NUCLEOTIDE SEQUENCE [LARGE SCALE GENOMIC DNA]</scope>
</reference>
<feature type="region of interest" description="Disordered" evidence="11">
    <location>
        <begin position="354"/>
        <end position="399"/>
    </location>
</feature>
<dbReference type="InterPro" id="IPR009057">
    <property type="entry name" value="Homeodomain-like_sf"/>
</dbReference>
<dbReference type="SUPFAM" id="SSF46689">
    <property type="entry name" value="Homeodomain-like"/>
    <property type="match status" value="1"/>
</dbReference>
<protein>
    <recommendedName>
        <fullName evidence="2 10">Telomeric repeat-binding factor 2-interacting protein 1</fullName>
        <shortName evidence="10">TERF2-interacting telomeric protein 1</shortName>
    </recommendedName>
    <alternativeName>
        <fullName evidence="9 10">Repressor/activator protein 1 homolog</fullName>
    </alternativeName>
</protein>
<sequence length="489" mass="54846">MADKEKQPSENGQTKSQENGEVLDLDLEDAETIIKVHSSNLKGRKKYTLNEDIRILTYIATKNQWTNVTGTILWDVMERSKVTDHSWQSMKCRYLKYILPAIDNYDIPNSWKSLLTGDTSKALSDISSPTAVFKTNNNNQSKEGNSNFGLFGNHPPPLKKKRSSNVENVIEKTISSSPRKLSDPNCSAITSSTVTPSPPKSPLTNPTSTPKHEDACSKFVNIAMNLEDQIEEYDSREMSEDILEPNKSVDVSMAGRLSSGSEDEFDINLMKMAAENKSENLSVEVEGKKNSLISDNDSAGINVLSQPEETIQSESCLQDQKNNLETSDVICCDDEFDQNLIEKAKEGCKPTCLDSLSSRGETESPVERTTKRHTKGSSLRDFVANDTSELSTDETEESTTNDLTKVVEEFQNKYGINKAQIISVLWYFSGNVKNAMQWIEFGSDLSNLQPWCKGDDSLLTSTNERDINYLKEKYTAENIAERNLFFEEF</sequence>
<dbReference type="InterPro" id="IPR015010">
    <property type="entry name" value="TERF2IP_Myb"/>
</dbReference>
<dbReference type="PANTHER" id="PTHR16466:SF6">
    <property type="entry name" value="TELOMERIC REPEAT-BINDING FACTOR 2-INTERACTING PROTEIN 1"/>
    <property type="match status" value="1"/>
</dbReference>
<dbReference type="Gene3D" id="1.10.10.60">
    <property type="entry name" value="Homeodomain-like"/>
    <property type="match status" value="1"/>
</dbReference>
<keyword evidence="5 10" id="KW-0805">Transcription regulation</keyword>
<dbReference type="EMBL" id="KB201262">
    <property type="protein sequence ID" value="ESO98265.1"/>
    <property type="molecule type" value="Genomic_DNA"/>
</dbReference>
<evidence type="ECO:0000256" key="7">
    <source>
        <dbReference type="ARBA" id="ARBA00023163"/>
    </source>
</evidence>
<feature type="compositionally biased region" description="Basic and acidic residues" evidence="11">
    <location>
        <begin position="360"/>
        <end position="369"/>
    </location>
</feature>
<evidence type="ECO:0000256" key="3">
    <source>
        <dbReference type="ARBA" id="ARBA00022454"/>
    </source>
</evidence>
<evidence type="ECO:0000259" key="13">
    <source>
        <dbReference type="Pfam" id="PF11626"/>
    </source>
</evidence>
<keyword evidence="15" id="KW-1185">Reference proteome</keyword>
<dbReference type="Proteomes" id="UP000030746">
    <property type="component" value="Unassembled WGS sequence"/>
</dbReference>
<dbReference type="HOGENOM" id="CLU_558124_0_0_1"/>